<comment type="caution">
    <text evidence="1">The sequence shown here is derived from an EMBL/GenBank/DDBJ whole genome shotgun (WGS) entry which is preliminary data.</text>
</comment>
<evidence type="ECO:0008006" key="5">
    <source>
        <dbReference type="Google" id="ProtNLM"/>
    </source>
</evidence>
<dbReference type="EMBL" id="PGOL01003338">
    <property type="protein sequence ID" value="PKI41624.1"/>
    <property type="molecule type" value="Genomic_DNA"/>
</dbReference>
<protein>
    <recommendedName>
        <fullName evidence="5">F-box associated domain-containing protein</fullName>
    </recommendedName>
</protein>
<keyword evidence="4" id="KW-1185">Reference proteome</keyword>
<organism evidence="1 3">
    <name type="scientific">Punica granatum</name>
    <name type="common">Pomegranate</name>
    <dbReference type="NCBI Taxonomy" id="22663"/>
    <lineage>
        <taxon>Eukaryota</taxon>
        <taxon>Viridiplantae</taxon>
        <taxon>Streptophyta</taxon>
        <taxon>Embryophyta</taxon>
        <taxon>Tracheophyta</taxon>
        <taxon>Spermatophyta</taxon>
        <taxon>Magnoliopsida</taxon>
        <taxon>eudicotyledons</taxon>
        <taxon>Gunneridae</taxon>
        <taxon>Pentapetalae</taxon>
        <taxon>rosids</taxon>
        <taxon>malvids</taxon>
        <taxon>Myrtales</taxon>
        <taxon>Lythraceae</taxon>
        <taxon>Punica</taxon>
    </lineage>
</organism>
<sequence length="224" mass="26222">MSEASQFFFGKGYDISYLNSEFNGKDESVQSRSLQERLVHYLIHRYGMQKFFELNIKTAKYNPEERRREVSLLSLDIATVEFDVVAHFLEPYPNTGSRCGYRLALSGVFYQTCHPTPDIMEVWVLNGFATLVWTRHRVISLLDPYIHFSVRSMQPIATLDGDNKLVMRRRSRTRTQMFVCDVRSSEWKEIVVDFEEIAPLGANEWAEHDQYYILHVNTLICCTK</sequence>
<dbReference type="AlphaFoldDB" id="A0A218VX42"/>
<evidence type="ECO:0000313" key="3">
    <source>
        <dbReference type="Proteomes" id="UP000197138"/>
    </source>
</evidence>
<proteinExistence type="predicted"/>
<gene>
    <name evidence="1" type="ORF">CDL15_Pgr028610</name>
    <name evidence="2" type="ORF">CRG98_037985</name>
</gene>
<evidence type="ECO:0000313" key="4">
    <source>
        <dbReference type="Proteomes" id="UP000233551"/>
    </source>
</evidence>
<dbReference type="EMBL" id="MTKT01005739">
    <property type="protein sequence ID" value="OWM64893.1"/>
    <property type="molecule type" value="Genomic_DNA"/>
</dbReference>
<reference evidence="2 4" key="3">
    <citation type="submission" date="2017-11" db="EMBL/GenBank/DDBJ databases">
        <title>De-novo sequencing of pomegranate (Punica granatum L.) genome.</title>
        <authorList>
            <person name="Akparov Z."/>
            <person name="Amiraslanov A."/>
            <person name="Hajiyeva S."/>
            <person name="Abbasov M."/>
            <person name="Kaur K."/>
            <person name="Hamwieh A."/>
            <person name="Solovyev V."/>
            <person name="Salamov A."/>
            <person name="Braich B."/>
            <person name="Kosarev P."/>
            <person name="Mahmoud A."/>
            <person name="Hajiyev E."/>
            <person name="Babayeva S."/>
            <person name="Izzatullayeva V."/>
            <person name="Mammadov A."/>
            <person name="Mammadov A."/>
            <person name="Sharifova S."/>
            <person name="Ojaghi J."/>
            <person name="Eynullazada K."/>
            <person name="Bayramov B."/>
            <person name="Abdulazimova A."/>
            <person name="Shahmuradov I."/>
        </authorList>
    </citation>
    <scope>NUCLEOTIDE SEQUENCE [LARGE SCALE GENOMIC DNA]</scope>
    <source>
        <strain evidence="2">AG2017</strain>
        <strain evidence="4">cv. AG2017</strain>
        <tissue evidence="2">Leaf</tissue>
    </source>
</reference>
<dbReference type="Proteomes" id="UP000197138">
    <property type="component" value="Unassembled WGS sequence"/>
</dbReference>
<reference evidence="3" key="1">
    <citation type="journal article" date="2017" name="Plant J.">
        <title>The pomegranate (Punica granatum L.) genome and the genomics of punicalagin biosynthesis.</title>
        <authorList>
            <person name="Qin G."/>
            <person name="Xu C."/>
            <person name="Ming R."/>
            <person name="Tang H."/>
            <person name="Guyot R."/>
            <person name="Kramer E.M."/>
            <person name="Hu Y."/>
            <person name="Yi X."/>
            <person name="Qi Y."/>
            <person name="Xu X."/>
            <person name="Gao Z."/>
            <person name="Pan H."/>
            <person name="Jian J."/>
            <person name="Tian Y."/>
            <person name="Yue Z."/>
            <person name="Xu Y."/>
        </authorList>
    </citation>
    <scope>NUCLEOTIDE SEQUENCE [LARGE SCALE GENOMIC DNA]</scope>
    <source>
        <strain evidence="3">cv. Dabenzi</strain>
    </source>
</reference>
<reference evidence="1" key="2">
    <citation type="submission" date="2017-06" db="EMBL/GenBank/DDBJ databases">
        <title>The pomegranate genome and the genomics of punicalagin biosynthesis.</title>
        <authorList>
            <person name="Xu C."/>
        </authorList>
    </citation>
    <scope>NUCLEOTIDE SEQUENCE [LARGE SCALE GENOMIC DNA]</scope>
    <source>
        <tissue evidence="1">Fresh leaf</tissue>
    </source>
</reference>
<accession>A0A218VX42</accession>
<evidence type="ECO:0000313" key="2">
    <source>
        <dbReference type="EMBL" id="PKI41624.1"/>
    </source>
</evidence>
<name>A0A218VX42_PUNGR</name>
<dbReference type="Proteomes" id="UP000233551">
    <property type="component" value="Unassembled WGS sequence"/>
</dbReference>
<evidence type="ECO:0000313" key="1">
    <source>
        <dbReference type="EMBL" id="OWM64893.1"/>
    </source>
</evidence>